<dbReference type="InterPro" id="IPR013324">
    <property type="entry name" value="RNA_pol_sigma_r3/r4-like"/>
</dbReference>
<dbReference type="PANTHER" id="PTHR43133">
    <property type="entry name" value="RNA POLYMERASE ECF-TYPE SIGMA FACTO"/>
    <property type="match status" value="1"/>
</dbReference>
<dbReference type="Proteomes" id="UP000550401">
    <property type="component" value="Unassembled WGS sequence"/>
</dbReference>
<keyword evidence="4" id="KW-0804">Transcription</keyword>
<dbReference type="GO" id="GO:0016987">
    <property type="term" value="F:sigma factor activity"/>
    <property type="evidence" value="ECO:0007669"/>
    <property type="project" value="UniProtKB-KW"/>
</dbReference>
<dbReference type="SUPFAM" id="SSF88659">
    <property type="entry name" value="Sigma3 and sigma4 domains of RNA polymerase sigma factors"/>
    <property type="match status" value="1"/>
</dbReference>
<dbReference type="RefSeq" id="WP_182532078.1">
    <property type="nucleotide sequence ID" value="NZ_JACGXL010000005.1"/>
</dbReference>
<gene>
    <name evidence="6" type="ORF">FHW12_003275</name>
</gene>
<dbReference type="InterPro" id="IPR013325">
    <property type="entry name" value="RNA_pol_sigma_r2"/>
</dbReference>
<keyword evidence="2" id="KW-0805">Transcription regulation</keyword>
<proteinExistence type="inferred from homology"/>
<evidence type="ECO:0000256" key="4">
    <source>
        <dbReference type="ARBA" id="ARBA00023163"/>
    </source>
</evidence>
<sequence>MATESLTDLLNAAQGGDDEAAARAYAAVYAELRERARQTLRRAPGATLTATALVHELYVRLDANARGPLHDRHHFFALASRAMRQIVIEHARRRHAQKRGGDRVATDIDAALELADADLGSLLEIDRALRALERHDVDLAQLIEWHFFAGLSFSEIAAATQRHERTVRRDWEFARAFLRRELGTVAS</sequence>
<dbReference type="SUPFAM" id="SSF88946">
    <property type="entry name" value="Sigma2 domain of RNA polymerase sigma factors"/>
    <property type="match status" value="1"/>
</dbReference>
<dbReference type="EMBL" id="JACGXL010000005">
    <property type="protein sequence ID" value="MBA8889039.1"/>
    <property type="molecule type" value="Genomic_DNA"/>
</dbReference>
<evidence type="ECO:0000256" key="2">
    <source>
        <dbReference type="ARBA" id="ARBA00023015"/>
    </source>
</evidence>
<evidence type="ECO:0000256" key="3">
    <source>
        <dbReference type="ARBA" id="ARBA00023082"/>
    </source>
</evidence>
<keyword evidence="7" id="KW-1185">Reference proteome</keyword>
<organism evidence="6 7">
    <name type="scientific">Dokdonella fugitiva</name>
    <dbReference type="NCBI Taxonomy" id="328517"/>
    <lineage>
        <taxon>Bacteria</taxon>
        <taxon>Pseudomonadati</taxon>
        <taxon>Pseudomonadota</taxon>
        <taxon>Gammaproteobacteria</taxon>
        <taxon>Lysobacterales</taxon>
        <taxon>Rhodanobacteraceae</taxon>
        <taxon>Dokdonella</taxon>
    </lineage>
</organism>
<dbReference type="Pfam" id="PF07638">
    <property type="entry name" value="Sigma70_ECF"/>
    <property type="match status" value="1"/>
</dbReference>
<feature type="domain" description="RNA polymerase sigma-70 ECF-like HTH" evidence="5">
    <location>
        <begin position="4"/>
        <end position="182"/>
    </location>
</feature>
<comment type="caution">
    <text evidence="6">The sequence shown here is derived from an EMBL/GenBank/DDBJ whole genome shotgun (WGS) entry which is preliminary data.</text>
</comment>
<evidence type="ECO:0000256" key="1">
    <source>
        <dbReference type="ARBA" id="ARBA00010641"/>
    </source>
</evidence>
<comment type="similarity">
    <text evidence="1">Belongs to the sigma-70 factor family. ECF subfamily.</text>
</comment>
<dbReference type="NCBIfam" id="TIGR02937">
    <property type="entry name" value="sigma70-ECF"/>
    <property type="match status" value="1"/>
</dbReference>
<dbReference type="GO" id="GO:0006352">
    <property type="term" value="P:DNA-templated transcription initiation"/>
    <property type="evidence" value="ECO:0007669"/>
    <property type="project" value="InterPro"/>
</dbReference>
<name>A0A839F5G3_9GAMM</name>
<dbReference type="InterPro" id="IPR011517">
    <property type="entry name" value="RNA_pol_sigma70_ECF-like"/>
</dbReference>
<dbReference type="Gene3D" id="1.10.10.10">
    <property type="entry name" value="Winged helix-like DNA-binding domain superfamily/Winged helix DNA-binding domain"/>
    <property type="match status" value="1"/>
</dbReference>
<dbReference type="InterPro" id="IPR053812">
    <property type="entry name" value="HTH_Sigma70_ECF-like"/>
</dbReference>
<keyword evidence="3" id="KW-0731">Sigma factor</keyword>
<evidence type="ECO:0000259" key="5">
    <source>
        <dbReference type="Pfam" id="PF07638"/>
    </source>
</evidence>
<evidence type="ECO:0000313" key="7">
    <source>
        <dbReference type="Proteomes" id="UP000550401"/>
    </source>
</evidence>
<dbReference type="InterPro" id="IPR039425">
    <property type="entry name" value="RNA_pol_sigma-70-like"/>
</dbReference>
<reference evidence="6 7" key="1">
    <citation type="submission" date="2020-07" db="EMBL/GenBank/DDBJ databases">
        <title>Genomic Encyclopedia of Type Strains, Phase IV (KMG-V): Genome sequencing to study the core and pangenomes of soil and plant-associated prokaryotes.</title>
        <authorList>
            <person name="Whitman W."/>
        </authorList>
    </citation>
    <scope>NUCLEOTIDE SEQUENCE [LARGE SCALE GENOMIC DNA]</scope>
    <source>
        <strain evidence="6 7">RH2WT43</strain>
    </source>
</reference>
<dbReference type="InterPro" id="IPR036388">
    <property type="entry name" value="WH-like_DNA-bd_sf"/>
</dbReference>
<dbReference type="AlphaFoldDB" id="A0A839F5G3"/>
<evidence type="ECO:0000313" key="6">
    <source>
        <dbReference type="EMBL" id="MBA8889039.1"/>
    </source>
</evidence>
<dbReference type="PANTHER" id="PTHR43133:SF39">
    <property type="entry name" value="SIMILAR TO RNA POLYMERASE SIGMA-E FACTOR"/>
    <property type="match status" value="1"/>
</dbReference>
<protein>
    <submittedName>
        <fullName evidence="6">RNA polymerase sigma factor (TIGR02999 family)</fullName>
    </submittedName>
</protein>
<dbReference type="NCBIfam" id="TIGR02999">
    <property type="entry name" value="Sig-70_X6"/>
    <property type="match status" value="1"/>
</dbReference>
<dbReference type="InterPro" id="IPR014284">
    <property type="entry name" value="RNA_pol_sigma-70_dom"/>
</dbReference>
<accession>A0A839F5G3</accession>